<dbReference type="RefSeq" id="WP_194508958.1">
    <property type="nucleotide sequence ID" value="NZ_JADILU010000006.1"/>
</dbReference>
<dbReference type="Gene3D" id="3.40.630.30">
    <property type="match status" value="1"/>
</dbReference>
<reference evidence="3" key="1">
    <citation type="journal article" date="2019" name="Int. J. Syst. Evol. Microbiol.">
        <title>The Global Catalogue of Microorganisms (GCM) 10K type strain sequencing project: providing services to taxonomists for standard genome sequencing and annotation.</title>
        <authorList>
            <consortium name="The Broad Institute Genomics Platform"/>
            <consortium name="The Broad Institute Genome Sequencing Center for Infectious Disease"/>
            <person name="Wu L."/>
            <person name="Ma J."/>
        </authorList>
    </citation>
    <scope>NUCLEOTIDE SEQUENCE [LARGE SCALE GENOMIC DNA]</scope>
    <source>
        <strain evidence="3">KCTC 32514</strain>
    </source>
</reference>
<dbReference type="SUPFAM" id="SSF55729">
    <property type="entry name" value="Acyl-CoA N-acyltransferases (Nat)"/>
    <property type="match status" value="1"/>
</dbReference>
<organism evidence="2 3">
    <name type="scientific">Psychroserpens luteus</name>
    <dbReference type="NCBI Taxonomy" id="1434066"/>
    <lineage>
        <taxon>Bacteria</taxon>
        <taxon>Pseudomonadati</taxon>
        <taxon>Bacteroidota</taxon>
        <taxon>Flavobacteriia</taxon>
        <taxon>Flavobacteriales</taxon>
        <taxon>Flavobacteriaceae</taxon>
        <taxon>Psychroserpens</taxon>
    </lineage>
</organism>
<proteinExistence type="predicted"/>
<dbReference type="Pfam" id="PF00583">
    <property type="entry name" value="Acetyltransf_1"/>
    <property type="match status" value="1"/>
</dbReference>
<evidence type="ECO:0000259" key="1">
    <source>
        <dbReference type="PROSITE" id="PS51186"/>
    </source>
</evidence>
<dbReference type="EMBL" id="JBHUOS010000014">
    <property type="protein sequence ID" value="MFD2917352.1"/>
    <property type="molecule type" value="Genomic_DNA"/>
</dbReference>
<evidence type="ECO:0000313" key="3">
    <source>
        <dbReference type="Proteomes" id="UP001597548"/>
    </source>
</evidence>
<dbReference type="Proteomes" id="UP001597548">
    <property type="component" value="Unassembled WGS sequence"/>
</dbReference>
<comment type="caution">
    <text evidence="2">The sequence shown here is derived from an EMBL/GenBank/DDBJ whole genome shotgun (WGS) entry which is preliminary data.</text>
</comment>
<accession>A0ABW5ZXU6</accession>
<gene>
    <name evidence="2" type="ORF">ACFS29_16990</name>
</gene>
<dbReference type="CDD" id="cd04301">
    <property type="entry name" value="NAT_SF"/>
    <property type="match status" value="1"/>
</dbReference>
<feature type="domain" description="N-acetyltransferase" evidence="1">
    <location>
        <begin position="10"/>
        <end position="153"/>
    </location>
</feature>
<name>A0ABW5ZXU6_9FLAO</name>
<dbReference type="PROSITE" id="PS51186">
    <property type="entry name" value="GNAT"/>
    <property type="match status" value="1"/>
</dbReference>
<protein>
    <submittedName>
        <fullName evidence="2">GNAT family N-acetyltransferase</fullName>
    </submittedName>
</protein>
<keyword evidence="3" id="KW-1185">Reference proteome</keyword>
<evidence type="ECO:0000313" key="2">
    <source>
        <dbReference type="EMBL" id="MFD2917352.1"/>
    </source>
</evidence>
<dbReference type="InterPro" id="IPR000182">
    <property type="entry name" value="GNAT_dom"/>
</dbReference>
<dbReference type="InterPro" id="IPR016181">
    <property type="entry name" value="Acyl_CoA_acyltransferase"/>
</dbReference>
<sequence>MKTDNHTNDFYIREISAKETYAVRHPVLREGRPIEDCQFTDDELETTIHLGLYVDEKLIGIATFLKNCNMQFSEEKQYQLRGMAILKTFQGQQFGEHLLRYGEHLLKEKHIARIWFNARETAVRFYQKNEYQTVGQPFEIDKVGTHYVMTKVL</sequence>